<evidence type="ECO:0000313" key="2">
    <source>
        <dbReference type="EMBL" id="KYQ50325.1"/>
    </source>
</evidence>
<gene>
    <name evidence="2" type="ORF">ALC60_10639</name>
</gene>
<feature type="region of interest" description="Disordered" evidence="1">
    <location>
        <begin position="93"/>
        <end position="113"/>
    </location>
</feature>
<accession>A0A151WRM8</accession>
<reference evidence="2 3" key="1">
    <citation type="submission" date="2015-09" db="EMBL/GenBank/DDBJ databases">
        <title>Trachymyrmex zeteki WGS genome.</title>
        <authorList>
            <person name="Nygaard S."/>
            <person name="Hu H."/>
            <person name="Boomsma J."/>
            <person name="Zhang G."/>
        </authorList>
    </citation>
    <scope>NUCLEOTIDE SEQUENCE [LARGE SCALE GENOMIC DNA]</scope>
    <source>
        <strain evidence="2">Tzet28-1</strain>
        <tissue evidence="2">Whole body</tissue>
    </source>
</reference>
<dbReference type="Proteomes" id="UP000075809">
    <property type="component" value="Unassembled WGS sequence"/>
</dbReference>
<feature type="compositionally biased region" description="Basic and acidic residues" evidence="1">
    <location>
        <begin position="104"/>
        <end position="113"/>
    </location>
</feature>
<feature type="compositionally biased region" description="Polar residues" evidence="1">
    <location>
        <begin position="93"/>
        <end position="103"/>
    </location>
</feature>
<feature type="region of interest" description="Disordered" evidence="1">
    <location>
        <begin position="128"/>
        <end position="176"/>
    </location>
</feature>
<protein>
    <submittedName>
        <fullName evidence="2">Uncharacterized protein</fullName>
    </submittedName>
</protein>
<name>A0A151WRM8_9HYME</name>
<organism evidence="2 3">
    <name type="scientific">Mycetomoellerius zeteki</name>
    <dbReference type="NCBI Taxonomy" id="64791"/>
    <lineage>
        <taxon>Eukaryota</taxon>
        <taxon>Metazoa</taxon>
        <taxon>Ecdysozoa</taxon>
        <taxon>Arthropoda</taxon>
        <taxon>Hexapoda</taxon>
        <taxon>Insecta</taxon>
        <taxon>Pterygota</taxon>
        <taxon>Neoptera</taxon>
        <taxon>Endopterygota</taxon>
        <taxon>Hymenoptera</taxon>
        <taxon>Apocrita</taxon>
        <taxon>Aculeata</taxon>
        <taxon>Formicoidea</taxon>
        <taxon>Formicidae</taxon>
        <taxon>Myrmicinae</taxon>
        <taxon>Mycetomoellerius</taxon>
    </lineage>
</organism>
<sequence length="196" mass="21765">MIVGHVLSLLANGRLRVRVGFQTFESLHVGNLCKEFILRSPVLSAGLLVPAVERRHPILLPGTPYANLRKSVASRNYGHKDLRLWEYESNRGSNRESTALSRTMKSESPETERLSILQEYRPRPLSFQRILNNGGPSEEGGKAERRGGRGGDTTNISRVLERSRRGGSKRRGLENAGQNVVDANAALSKRGFLFST</sequence>
<evidence type="ECO:0000313" key="3">
    <source>
        <dbReference type="Proteomes" id="UP000075809"/>
    </source>
</evidence>
<dbReference type="EMBL" id="KQ982813">
    <property type="protein sequence ID" value="KYQ50325.1"/>
    <property type="molecule type" value="Genomic_DNA"/>
</dbReference>
<keyword evidence="3" id="KW-1185">Reference proteome</keyword>
<dbReference type="AlphaFoldDB" id="A0A151WRM8"/>
<evidence type="ECO:0000256" key="1">
    <source>
        <dbReference type="SAM" id="MobiDB-lite"/>
    </source>
</evidence>
<proteinExistence type="predicted"/>
<feature type="compositionally biased region" description="Basic and acidic residues" evidence="1">
    <location>
        <begin position="139"/>
        <end position="149"/>
    </location>
</feature>